<dbReference type="EnsemblProtists" id="HpaT801761">
    <property type="protein sequence ID" value="HpaP801761"/>
    <property type="gene ID" value="HpaG801761"/>
</dbReference>
<reference evidence="1" key="2">
    <citation type="submission" date="2015-06" db="UniProtKB">
        <authorList>
            <consortium name="EnsemblProtists"/>
        </authorList>
    </citation>
    <scope>IDENTIFICATION</scope>
    <source>
        <strain evidence="1">Emoy2</strain>
    </source>
</reference>
<reference evidence="2" key="1">
    <citation type="journal article" date="2010" name="Science">
        <title>Signatures of adaptation to obligate biotrophy in the Hyaloperonospora arabidopsidis genome.</title>
        <authorList>
            <person name="Baxter L."/>
            <person name="Tripathy S."/>
            <person name="Ishaque N."/>
            <person name="Boot N."/>
            <person name="Cabral A."/>
            <person name="Kemen E."/>
            <person name="Thines M."/>
            <person name="Ah-Fong A."/>
            <person name="Anderson R."/>
            <person name="Badejoko W."/>
            <person name="Bittner-Eddy P."/>
            <person name="Boore J.L."/>
            <person name="Chibucos M.C."/>
            <person name="Coates M."/>
            <person name="Dehal P."/>
            <person name="Delehaunty K."/>
            <person name="Dong S."/>
            <person name="Downton P."/>
            <person name="Dumas B."/>
            <person name="Fabro G."/>
            <person name="Fronick C."/>
            <person name="Fuerstenberg S.I."/>
            <person name="Fulton L."/>
            <person name="Gaulin E."/>
            <person name="Govers F."/>
            <person name="Hughes L."/>
            <person name="Humphray S."/>
            <person name="Jiang R.H."/>
            <person name="Judelson H."/>
            <person name="Kamoun S."/>
            <person name="Kyung K."/>
            <person name="Meijer H."/>
            <person name="Minx P."/>
            <person name="Morris P."/>
            <person name="Nelson J."/>
            <person name="Phuntumart V."/>
            <person name="Qutob D."/>
            <person name="Rehmany A."/>
            <person name="Rougon-Cardoso A."/>
            <person name="Ryden P."/>
            <person name="Torto-Alalibo T."/>
            <person name="Studholme D."/>
            <person name="Wang Y."/>
            <person name="Win J."/>
            <person name="Wood J."/>
            <person name="Clifton S.W."/>
            <person name="Rogers J."/>
            <person name="Van den Ackerveken G."/>
            <person name="Jones J.D."/>
            <person name="McDowell J.M."/>
            <person name="Beynon J."/>
            <person name="Tyler B.M."/>
        </authorList>
    </citation>
    <scope>NUCLEOTIDE SEQUENCE [LARGE SCALE GENOMIC DNA]</scope>
    <source>
        <strain evidence="2">Emoy2</strain>
    </source>
</reference>
<organism evidence="1 2">
    <name type="scientific">Hyaloperonospora arabidopsidis (strain Emoy2)</name>
    <name type="common">Downy mildew agent</name>
    <name type="synonym">Peronospora arabidopsidis</name>
    <dbReference type="NCBI Taxonomy" id="559515"/>
    <lineage>
        <taxon>Eukaryota</taxon>
        <taxon>Sar</taxon>
        <taxon>Stramenopiles</taxon>
        <taxon>Oomycota</taxon>
        <taxon>Peronosporomycetes</taxon>
        <taxon>Peronosporales</taxon>
        <taxon>Peronosporaceae</taxon>
        <taxon>Hyaloperonospora</taxon>
    </lineage>
</organism>
<sequence length="75" mass="8440">MIIGASLHVPRTLLQRHPPELVRELIVLGRVRGIGECQNPEQQSIILLEQERDGIHWNIAADIVVAHSDRLSEAM</sequence>
<protein>
    <submittedName>
        <fullName evidence="1">Uncharacterized protein</fullName>
    </submittedName>
</protein>
<dbReference type="Proteomes" id="UP000011713">
    <property type="component" value="Unassembled WGS sequence"/>
</dbReference>
<keyword evidence="2" id="KW-1185">Reference proteome</keyword>
<dbReference type="VEuPathDB" id="FungiDB:HpaG801761"/>
<dbReference type="EMBL" id="JH598543">
    <property type="status" value="NOT_ANNOTATED_CDS"/>
    <property type="molecule type" value="Genomic_DNA"/>
</dbReference>
<evidence type="ECO:0000313" key="2">
    <source>
        <dbReference type="Proteomes" id="UP000011713"/>
    </source>
</evidence>
<accession>M4B660</accession>
<proteinExistence type="predicted"/>
<dbReference type="InParanoid" id="M4B660"/>
<dbReference type="HOGENOM" id="CLU_2676358_0_0_1"/>
<dbReference type="AlphaFoldDB" id="M4B660"/>
<evidence type="ECO:0000313" key="1">
    <source>
        <dbReference type="EnsemblProtists" id="HpaP801761"/>
    </source>
</evidence>
<name>M4B660_HYAAE</name>